<keyword evidence="6" id="KW-0030">Aminoacyl-tRNA synthetase</keyword>
<dbReference type="Gene3D" id="3.30.930.10">
    <property type="entry name" value="Bira Bifunctional Protein, Domain 2"/>
    <property type="match status" value="1"/>
</dbReference>
<dbReference type="EMBL" id="MGIN01000022">
    <property type="protein sequence ID" value="OGM89455.1"/>
    <property type="molecule type" value="Genomic_DNA"/>
</dbReference>
<evidence type="ECO:0000256" key="6">
    <source>
        <dbReference type="ARBA" id="ARBA00023146"/>
    </source>
</evidence>
<sequence length="320" mass="36210">MEFPNVFFSDVPRGKDESKNVVIKTAGDIPKFDFEPKDHLDLGEALDIIDIKTASEVSGSRFAYLKKQGALLELALIQYAFNILNKEGFEAVIPPVMIKPEIYKKMGRLSESQKEDKYYIEKDDIYLVGSSEHTLGPLGMDKTFQEKELPKRYVGFSSCFRREAGSYGKDVKGILRVHQFDKVEMYSFAHPEKSEEEHQFLLSMQEKIYSGLDLPYRVVEICTGDIGPTDARQFDVEVWMPSQDKYREVASCSNATDYQTRGINTKVKTGDKNQYAHALNATAIAIGRTIIAILENNQQKDGSVLVPKVLQKYTGFDVIS</sequence>
<dbReference type="CDD" id="cd00770">
    <property type="entry name" value="SerRS_core"/>
    <property type="match status" value="1"/>
</dbReference>
<organism evidence="9 10">
    <name type="scientific">Candidatus Wolfebacteria bacterium GWA1_42_9</name>
    <dbReference type="NCBI Taxonomy" id="1802553"/>
    <lineage>
        <taxon>Bacteria</taxon>
        <taxon>Candidatus Wolfeibacteriota</taxon>
    </lineage>
</organism>
<comment type="caution">
    <text evidence="9">The sequence shown here is derived from an EMBL/GenBank/DDBJ whole genome shotgun (WGS) entry which is preliminary data.</text>
</comment>
<dbReference type="InterPro" id="IPR045864">
    <property type="entry name" value="aa-tRNA-synth_II/BPL/LPL"/>
</dbReference>
<evidence type="ECO:0000256" key="7">
    <source>
        <dbReference type="NCBIfam" id="TIGR00414"/>
    </source>
</evidence>
<dbReference type="PANTHER" id="PTHR11778">
    <property type="entry name" value="SERYL-TRNA SYNTHETASE"/>
    <property type="match status" value="1"/>
</dbReference>
<dbReference type="GO" id="GO:0006434">
    <property type="term" value="P:seryl-tRNA aminoacylation"/>
    <property type="evidence" value="ECO:0007669"/>
    <property type="project" value="UniProtKB-UniRule"/>
</dbReference>
<dbReference type="PRINTS" id="PR00981">
    <property type="entry name" value="TRNASYNTHSER"/>
</dbReference>
<dbReference type="NCBIfam" id="TIGR00414">
    <property type="entry name" value="serS"/>
    <property type="match status" value="1"/>
</dbReference>
<accession>A0A1F8DNQ2</accession>
<proteinExistence type="predicted"/>
<evidence type="ECO:0000256" key="1">
    <source>
        <dbReference type="ARBA" id="ARBA00012840"/>
    </source>
</evidence>
<dbReference type="GO" id="GO:0005524">
    <property type="term" value="F:ATP binding"/>
    <property type="evidence" value="ECO:0007669"/>
    <property type="project" value="UniProtKB-KW"/>
</dbReference>
<evidence type="ECO:0000256" key="5">
    <source>
        <dbReference type="ARBA" id="ARBA00022917"/>
    </source>
</evidence>
<dbReference type="PROSITE" id="PS50862">
    <property type="entry name" value="AA_TRNA_LIGASE_II"/>
    <property type="match status" value="1"/>
</dbReference>
<dbReference type="Proteomes" id="UP000178303">
    <property type="component" value="Unassembled WGS sequence"/>
</dbReference>
<keyword evidence="5" id="KW-0648">Protein biosynthesis</keyword>
<evidence type="ECO:0000256" key="4">
    <source>
        <dbReference type="ARBA" id="ARBA00022840"/>
    </source>
</evidence>
<name>A0A1F8DNQ2_9BACT</name>
<keyword evidence="3" id="KW-0547">Nucleotide-binding</keyword>
<evidence type="ECO:0000313" key="10">
    <source>
        <dbReference type="Proteomes" id="UP000178303"/>
    </source>
</evidence>
<dbReference type="InterPro" id="IPR006195">
    <property type="entry name" value="aa-tRNA-synth_II"/>
</dbReference>
<evidence type="ECO:0000313" key="9">
    <source>
        <dbReference type="EMBL" id="OGM89455.1"/>
    </source>
</evidence>
<dbReference type="GO" id="GO:0004828">
    <property type="term" value="F:serine-tRNA ligase activity"/>
    <property type="evidence" value="ECO:0007669"/>
    <property type="project" value="UniProtKB-UniRule"/>
</dbReference>
<keyword evidence="4" id="KW-0067">ATP-binding</keyword>
<dbReference type="InterPro" id="IPR002317">
    <property type="entry name" value="Ser-tRNA-ligase_type_1"/>
</dbReference>
<dbReference type="SUPFAM" id="SSF55681">
    <property type="entry name" value="Class II aaRS and biotin synthetases"/>
    <property type="match status" value="1"/>
</dbReference>
<keyword evidence="2 9" id="KW-0436">Ligase</keyword>
<evidence type="ECO:0000259" key="8">
    <source>
        <dbReference type="PROSITE" id="PS50862"/>
    </source>
</evidence>
<reference evidence="9 10" key="1">
    <citation type="journal article" date="2016" name="Nat. Commun.">
        <title>Thousands of microbial genomes shed light on interconnected biogeochemical processes in an aquifer system.</title>
        <authorList>
            <person name="Anantharaman K."/>
            <person name="Brown C.T."/>
            <person name="Hug L.A."/>
            <person name="Sharon I."/>
            <person name="Castelle C.J."/>
            <person name="Probst A.J."/>
            <person name="Thomas B.C."/>
            <person name="Singh A."/>
            <person name="Wilkins M.J."/>
            <person name="Karaoz U."/>
            <person name="Brodie E.L."/>
            <person name="Williams K.H."/>
            <person name="Hubbard S.S."/>
            <person name="Banfield J.F."/>
        </authorList>
    </citation>
    <scope>NUCLEOTIDE SEQUENCE [LARGE SCALE GENOMIC DNA]</scope>
</reference>
<dbReference type="AlphaFoldDB" id="A0A1F8DNQ2"/>
<dbReference type="GO" id="GO:0005737">
    <property type="term" value="C:cytoplasm"/>
    <property type="evidence" value="ECO:0007669"/>
    <property type="project" value="UniProtKB-UniRule"/>
</dbReference>
<evidence type="ECO:0000256" key="3">
    <source>
        <dbReference type="ARBA" id="ARBA00022741"/>
    </source>
</evidence>
<dbReference type="InterPro" id="IPR002314">
    <property type="entry name" value="aa-tRNA-synt_IIb"/>
</dbReference>
<dbReference type="Pfam" id="PF00587">
    <property type="entry name" value="tRNA-synt_2b"/>
    <property type="match status" value="1"/>
</dbReference>
<feature type="domain" description="Aminoacyl-transfer RNA synthetases class-II family profile" evidence="8">
    <location>
        <begin position="38"/>
        <end position="307"/>
    </location>
</feature>
<evidence type="ECO:0000256" key="2">
    <source>
        <dbReference type="ARBA" id="ARBA00022598"/>
    </source>
</evidence>
<dbReference type="InterPro" id="IPR033729">
    <property type="entry name" value="SerRS_core"/>
</dbReference>
<dbReference type="EC" id="6.1.1.11" evidence="1 7"/>
<gene>
    <name evidence="9" type="ORF">A2108_01925</name>
</gene>
<protein>
    <recommendedName>
        <fullName evidence="1 7">Serine--tRNA ligase</fullName>
        <ecNumber evidence="1 7">6.1.1.11</ecNumber>
    </recommendedName>
</protein>